<dbReference type="GO" id="GO:0046872">
    <property type="term" value="F:metal ion binding"/>
    <property type="evidence" value="ECO:0007669"/>
    <property type="project" value="UniProtKB-KW"/>
</dbReference>
<dbReference type="PANTHER" id="PTHR43270:SF4">
    <property type="entry name" value="CARNOSINE DIPEPTIDASE 2, ISOFORM A"/>
    <property type="match status" value="1"/>
</dbReference>
<dbReference type="Pfam" id="PF01546">
    <property type="entry name" value="Peptidase_M20"/>
    <property type="match status" value="1"/>
</dbReference>
<keyword evidence="2" id="KW-0479">Metal-binding</keyword>
<reference evidence="4" key="1">
    <citation type="journal article" date="2020" name="bioRxiv">
        <title>Chromosome-level reference genome of the European wasp spider Argiope bruennichi: a resource for studies on range expansion and evolutionary adaptation.</title>
        <authorList>
            <person name="Sheffer M.M."/>
            <person name="Hoppe A."/>
            <person name="Krehenwinkel H."/>
            <person name="Uhl G."/>
            <person name="Kuss A.W."/>
            <person name="Jensen L."/>
            <person name="Jensen C."/>
            <person name="Gillespie R.G."/>
            <person name="Hoff K.J."/>
            <person name="Prost S."/>
        </authorList>
    </citation>
    <scope>NUCLEOTIDE SEQUENCE</scope>
</reference>
<gene>
    <name evidence="4" type="ORF">HNY73_000710</name>
</gene>
<reference evidence="4" key="2">
    <citation type="submission" date="2020-06" db="EMBL/GenBank/DDBJ databases">
        <authorList>
            <person name="Sheffer M."/>
        </authorList>
    </citation>
    <scope>NUCLEOTIDE SEQUENCE</scope>
</reference>
<dbReference type="GO" id="GO:0008233">
    <property type="term" value="F:peptidase activity"/>
    <property type="evidence" value="ECO:0007669"/>
    <property type="project" value="UniProtKB-KW"/>
</dbReference>
<organism evidence="4 5">
    <name type="scientific">Argiope bruennichi</name>
    <name type="common">Wasp spider</name>
    <name type="synonym">Aranea bruennichi</name>
    <dbReference type="NCBI Taxonomy" id="94029"/>
    <lineage>
        <taxon>Eukaryota</taxon>
        <taxon>Metazoa</taxon>
        <taxon>Ecdysozoa</taxon>
        <taxon>Arthropoda</taxon>
        <taxon>Chelicerata</taxon>
        <taxon>Arachnida</taxon>
        <taxon>Araneae</taxon>
        <taxon>Araneomorphae</taxon>
        <taxon>Entelegynae</taxon>
        <taxon>Araneoidea</taxon>
        <taxon>Araneidae</taxon>
        <taxon>Argiope</taxon>
    </lineage>
</organism>
<evidence type="ECO:0000256" key="1">
    <source>
        <dbReference type="ARBA" id="ARBA00022670"/>
    </source>
</evidence>
<keyword evidence="1" id="KW-0645">Protease</keyword>
<dbReference type="EMBL" id="JABXBU010000001">
    <property type="protein sequence ID" value="KAF8796324.1"/>
    <property type="molecule type" value="Genomic_DNA"/>
</dbReference>
<accession>A0A8T0FYZ2</accession>
<dbReference type="PANTHER" id="PTHR43270">
    <property type="entry name" value="BETA-ALA-HIS DIPEPTIDASE"/>
    <property type="match status" value="1"/>
</dbReference>
<keyword evidence="3" id="KW-0378">Hydrolase</keyword>
<dbReference type="GO" id="GO:0006508">
    <property type="term" value="P:proteolysis"/>
    <property type="evidence" value="ECO:0007669"/>
    <property type="project" value="UniProtKB-KW"/>
</dbReference>
<dbReference type="InterPro" id="IPR002933">
    <property type="entry name" value="Peptidase_M20"/>
</dbReference>
<evidence type="ECO:0000256" key="3">
    <source>
        <dbReference type="ARBA" id="ARBA00022801"/>
    </source>
</evidence>
<dbReference type="InterPro" id="IPR051458">
    <property type="entry name" value="Cyt/Met_Dipeptidase"/>
</dbReference>
<evidence type="ECO:0000256" key="2">
    <source>
        <dbReference type="ARBA" id="ARBA00022723"/>
    </source>
</evidence>
<name>A0A8T0FYZ2_ARGBR</name>
<comment type="caution">
    <text evidence="4">The sequence shown here is derived from an EMBL/GenBank/DDBJ whole genome shotgun (WGS) entry which is preliminary data.</text>
</comment>
<keyword evidence="5" id="KW-1185">Reference proteome</keyword>
<dbReference type="Proteomes" id="UP000807504">
    <property type="component" value="Unassembled WGS sequence"/>
</dbReference>
<dbReference type="SUPFAM" id="SSF53187">
    <property type="entry name" value="Zn-dependent exopeptidases"/>
    <property type="match status" value="1"/>
</dbReference>
<dbReference type="AlphaFoldDB" id="A0A8T0FYZ2"/>
<sequence length="96" mass="10367">MVHAGQAWLSDPNHPNFVAGKKAIKRVYNVEPDLIREGGSIPVTLTFEQATGKNVLLLGIGASDDGAHSQNEKIDISNYIEGTKVLAAYIHEIAQL</sequence>
<proteinExistence type="predicted"/>
<dbReference type="Gene3D" id="3.40.630.10">
    <property type="entry name" value="Zn peptidases"/>
    <property type="match status" value="1"/>
</dbReference>
<evidence type="ECO:0000313" key="4">
    <source>
        <dbReference type="EMBL" id="KAF8796324.1"/>
    </source>
</evidence>
<evidence type="ECO:0000313" key="5">
    <source>
        <dbReference type="Proteomes" id="UP000807504"/>
    </source>
</evidence>
<protein>
    <submittedName>
        <fullName evidence="4">Cytosolic non-specific dipeptidase like protein</fullName>
    </submittedName>
</protein>